<dbReference type="AlphaFoldDB" id="C8X0M9"/>
<reference evidence="2" key="1">
    <citation type="submission" date="2009-09" db="EMBL/GenBank/DDBJ databases">
        <title>The complete chromosome of Desulfohalobium retbaense DSM 5692.</title>
        <authorList>
            <consortium name="US DOE Joint Genome Institute (JGI-PGF)"/>
            <person name="Lucas S."/>
            <person name="Copeland A."/>
            <person name="Lapidus A."/>
            <person name="Glavina del Rio T."/>
            <person name="Dalin E."/>
            <person name="Tice H."/>
            <person name="Bruce D."/>
            <person name="Goodwin L."/>
            <person name="Pitluck S."/>
            <person name="Kyrpides N."/>
            <person name="Mavromatis K."/>
            <person name="Ivanova N."/>
            <person name="Mikhailova N."/>
            <person name="Munk A.C."/>
            <person name="Brettin T."/>
            <person name="Detter J.C."/>
            <person name="Han C."/>
            <person name="Tapia R."/>
            <person name="Larimer F."/>
            <person name="Land M."/>
            <person name="Hauser L."/>
            <person name="Markowitz V."/>
            <person name="Cheng J.-F."/>
            <person name="Hugenholtz P."/>
            <person name="Woyke T."/>
            <person name="Wu D."/>
            <person name="Spring S."/>
            <person name="Klenk H.-P."/>
            <person name="Eisen J.A."/>
        </authorList>
    </citation>
    <scope>NUCLEOTIDE SEQUENCE [LARGE SCALE GENOMIC DNA]</scope>
    <source>
        <strain evidence="2">DSM 5692</strain>
    </source>
</reference>
<keyword evidence="2" id="KW-1185">Reference proteome</keyword>
<evidence type="ECO:0000313" key="1">
    <source>
        <dbReference type="EMBL" id="ACV67976.1"/>
    </source>
</evidence>
<gene>
    <name evidence="1" type="ordered locus">Dret_0684</name>
</gene>
<sequence length="195" mass="21952">MHRRPKSRPGLYQTGPAQTVFAVGVYKNTPVMQATFAFREFPCSAKLSELHTKRSGMRDRLASFVAAEARDVARQSKGDANQYPLEAKPLISATDGDPNRIDTIPAARVFCTDIPFLSKRNDAFLKFVDAFCKTGQNSPLSIFQWRATPYPAARSKISRARRHNVQGRRWIGIQCGTTYSEELLSNPFRARLLRS</sequence>
<reference evidence="1 2" key="2">
    <citation type="journal article" date="2010" name="Stand. Genomic Sci.">
        <title>Complete genome sequence of Desulfohalobium retbaense type strain (HR(100)).</title>
        <authorList>
            <person name="Spring S."/>
            <person name="Nolan M."/>
            <person name="Lapidus A."/>
            <person name="Glavina Del Rio T."/>
            <person name="Copeland A."/>
            <person name="Tice H."/>
            <person name="Cheng J.F."/>
            <person name="Lucas S."/>
            <person name="Land M."/>
            <person name="Chen F."/>
            <person name="Bruce D."/>
            <person name="Goodwin L."/>
            <person name="Pitluck S."/>
            <person name="Ivanova N."/>
            <person name="Mavromatis K."/>
            <person name="Mikhailova N."/>
            <person name="Pati A."/>
            <person name="Chen A."/>
            <person name="Palaniappan K."/>
            <person name="Hauser L."/>
            <person name="Chang Y.J."/>
            <person name="Jeffries C.D."/>
            <person name="Munk C."/>
            <person name="Kiss H."/>
            <person name="Chain P."/>
            <person name="Han C."/>
            <person name="Brettin T."/>
            <person name="Detter J.C."/>
            <person name="Schuler E."/>
            <person name="Goker M."/>
            <person name="Rohde M."/>
            <person name="Bristow J."/>
            <person name="Eisen J.A."/>
            <person name="Markowitz V."/>
            <person name="Hugenholtz P."/>
            <person name="Kyrpides N.C."/>
            <person name="Klenk H.P."/>
        </authorList>
    </citation>
    <scope>NUCLEOTIDE SEQUENCE [LARGE SCALE GENOMIC DNA]</scope>
    <source>
        <strain evidence="1 2">DSM 5692</strain>
    </source>
</reference>
<dbReference type="KEGG" id="drt:Dret_0684"/>
<evidence type="ECO:0000313" key="2">
    <source>
        <dbReference type="Proteomes" id="UP000001052"/>
    </source>
</evidence>
<dbReference type="Proteomes" id="UP000001052">
    <property type="component" value="Chromosome"/>
</dbReference>
<dbReference type="HOGENOM" id="CLU_1394379_0_0_7"/>
<dbReference type="EMBL" id="CP001734">
    <property type="protein sequence ID" value="ACV67976.1"/>
    <property type="molecule type" value="Genomic_DNA"/>
</dbReference>
<organism evidence="1 2">
    <name type="scientific">Desulfohalobium retbaense (strain ATCC 49708 / DSM 5692 / JCM 16813 / HR100)</name>
    <dbReference type="NCBI Taxonomy" id="485915"/>
    <lineage>
        <taxon>Bacteria</taxon>
        <taxon>Pseudomonadati</taxon>
        <taxon>Thermodesulfobacteriota</taxon>
        <taxon>Desulfovibrionia</taxon>
        <taxon>Desulfovibrionales</taxon>
        <taxon>Desulfohalobiaceae</taxon>
        <taxon>Desulfohalobium</taxon>
    </lineage>
</organism>
<name>C8X0M9_DESRD</name>
<accession>C8X0M9</accession>
<protein>
    <submittedName>
        <fullName evidence="1">Uncharacterized protein</fullName>
    </submittedName>
</protein>
<proteinExistence type="predicted"/>